<evidence type="ECO:0000259" key="4">
    <source>
        <dbReference type="PROSITE" id="PS50994"/>
    </source>
</evidence>
<feature type="compositionally biased region" description="Low complexity" evidence="2">
    <location>
        <begin position="470"/>
        <end position="481"/>
    </location>
</feature>
<keyword evidence="1" id="KW-0862">Zinc</keyword>
<dbReference type="GO" id="GO:0015074">
    <property type="term" value="P:DNA integration"/>
    <property type="evidence" value="ECO:0007669"/>
    <property type="project" value="InterPro"/>
</dbReference>
<gene>
    <name evidence="5" type="ORF">CAEBREN_16468</name>
</gene>
<dbReference type="InterPro" id="IPR043502">
    <property type="entry name" value="DNA/RNA_pol_sf"/>
</dbReference>
<evidence type="ECO:0000259" key="3">
    <source>
        <dbReference type="PROSITE" id="PS50158"/>
    </source>
</evidence>
<evidence type="ECO:0000256" key="2">
    <source>
        <dbReference type="SAM" id="MobiDB-lite"/>
    </source>
</evidence>
<dbReference type="STRING" id="135651.G0P1M1"/>
<dbReference type="Pfam" id="PF18701">
    <property type="entry name" value="DUF5641"/>
    <property type="match status" value="1"/>
</dbReference>
<feature type="compositionally biased region" description="Polar residues" evidence="2">
    <location>
        <begin position="482"/>
        <end position="518"/>
    </location>
</feature>
<feature type="compositionally biased region" description="Basic and acidic residues" evidence="2">
    <location>
        <begin position="2468"/>
        <end position="2478"/>
    </location>
</feature>
<dbReference type="PANTHER" id="PTHR47331">
    <property type="entry name" value="PHD-TYPE DOMAIN-CONTAINING PROTEIN"/>
    <property type="match status" value="1"/>
</dbReference>
<dbReference type="PROSITE" id="PS50994">
    <property type="entry name" value="INTEGRASE"/>
    <property type="match status" value="1"/>
</dbReference>
<feature type="compositionally biased region" description="Basic and acidic residues" evidence="2">
    <location>
        <begin position="1108"/>
        <end position="1118"/>
    </location>
</feature>
<dbReference type="Pfam" id="PF03564">
    <property type="entry name" value="DUF1759"/>
    <property type="match status" value="1"/>
</dbReference>
<keyword evidence="1" id="KW-0479">Metal-binding</keyword>
<dbReference type="Pfam" id="PF07245">
    <property type="entry name" value="Phlebovirus_G2"/>
    <property type="match status" value="1"/>
</dbReference>
<evidence type="ECO:0000256" key="1">
    <source>
        <dbReference type="PROSITE-ProRule" id="PRU00047"/>
    </source>
</evidence>
<evidence type="ECO:0000313" key="5">
    <source>
        <dbReference type="EMBL" id="EGT42388.1"/>
    </source>
</evidence>
<feature type="region of interest" description="Disordered" evidence="2">
    <location>
        <begin position="1097"/>
        <end position="1118"/>
    </location>
</feature>
<keyword evidence="1" id="KW-0863">Zinc-finger</keyword>
<dbReference type="Gene3D" id="3.30.420.10">
    <property type="entry name" value="Ribonuclease H-like superfamily/Ribonuclease H"/>
    <property type="match status" value="2"/>
</dbReference>
<dbReference type="GO" id="GO:0008270">
    <property type="term" value="F:zinc ion binding"/>
    <property type="evidence" value="ECO:0007669"/>
    <property type="project" value="UniProtKB-KW"/>
</dbReference>
<dbReference type="PROSITE" id="PS50158">
    <property type="entry name" value="ZF_CCHC"/>
    <property type="match status" value="1"/>
</dbReference>
<feature type="compositionally biased region" description="Low complexity" evidence="2">
    <location>
        <begin position="519"/>
        <end position="529"/>
    </location>
</feature>
<dbReference type="eggNOG" id="KOG0017">
    <property type="taxonomic scope" value="Eukaryota"/>
</dbReference>
<feature type="compositionally biased region" description="Low complexity" evidence="2">
    <location>
        <begin position="2458"/>
        <end position="2467"/>
    </location>
</feature>
<evidence type="ECO:0000313" key="6">
    <source>
        <dbReference type="Proteomes" id="UP000008068"/>
    </source>
</evidence>
<dbReference type="InterPro" id="IPR009878">
    <property type="entry name" value="Phlebovirus_G2_fusion"/>
</dbReference>
<dbReference type="Proteomes" id="UP000008068">
    <property type="component" value="Unassembled WGS sequence"/>
</dbReference>
<dbReference type="EMBL" id="GL380015">
    <property type="protein sequence ID" value="EGT42388.1"/>
    <property type="molecule type" value="Genomic_DNA"/>
</dbReference>
<dbReference type="InterPro" id="IPR008042">
    <property type="entry name" value="Retrotrans_Pao"/>
</dbReference>
<feature type="compositionally biased region" description="Basic and acidic residues" evidence="2">
    <location>
        <begin position="1716"/>
        <end position="1731"/>
    </location>
</feature>
<dbReference type="InterPro" id="IPR041588">
    <property type="entry name" value="Integrase_H2C2"/>
</dbReference>
<dbReference type="Pfam" id="PF17921">
    <property type="entry name" value="Integrase_H2C2"/>
    <property type="match status" value="1"/>
</dbReference>
<reference evidence="6" key="1">
    <citation type="submission" date="2011-07" db="EMBL/GenBank/DDBJ databases">
        <authorList>
            <consortium name="Caenorhabditis brenneri Sequencing and Analysis Consortium"/>
            <person name="Wilson R.K."/>
        </authorList>
    </citation>
    <scope>NUCLEOTIDE SEQUENCE [LARGE SCALE GENOMIC DNA]</scope>
    <source>
        <strain evidence="6">PB2801</strain>
    </source>
</reference>
<feature type="region of interest" description="Disordered" evidence="2">
    <location>
        <begin position="451"/>
        <end position="541"/>
    </location>
</feature>
<dbReference type="OrthoDB" id="5872779at2759"/>
<dbReference type="PANTHER" id="PTHR47331:SF4">
    <property type="entry name" value="PEPTIDASE S1 DOMAIN-CONTAINING PROTEIN"/>
    <property type="match status" value="1"/>
</dbReference>
<sequence>MSRSYEELIELGKSLAAMQKELEESAKASIDKTLKDAPTAAKAQDLFMTIEDYIQEYGVLLKGEHEHFVSEYNKYSEIYKNVLERLFETPSGNILSNTIKEALEQIIEKDNSIKRQIELLEKRLNFRLDGLNKLAETENVQGLHSETYQIVPEWKPMSLTTETIKPKQKTRASVFNETTTQPNKASIHHRHINLPYFYGDLAEWPAFYMIFKATVIDNNDFAPVEKHNILRNQLKGAAADIIRPYAPDGTQFNVTMERLIAIYNSPEKQYDYHWDRLMNVPKAKETAHSLRVLHNELSAILSSLKAYEEIESQNFQSIIRKKIPRSILIDILKSKPTNTTELLNALDAVTSIEEAAQRSETLEKQDKSVFTVKKAQPQTQQKTCKFCNRKNHSTVECKTVRTLEDRKEFIKNNNLCFNCMNSGHRLHDCKSNACRKCNTKHNTAICPKNQNIERKSEYPRNKESSAPQFNRNQNTNYQKNNFSKPSYTSNQNTDQRFNQRNSRPINTNWKPNQGTYSPQQQQQKTAQNRNENHRNQDNNSIIKVEALTVPDITDLFDPIALSHEDRDYLEKRNEKTANITRTEKVVALIGCDVFWEIVANPGTKLPSGRIIIPTQIGNVICGRNEKSATNTHALIARIKRTKEEEVSETNLEEFMEVSNIGITESSHEPSEKEIIDHFKNTVKINKNTNRVVVTFPWKEGQREKLGNNKEVAYCRLRQQYFAARDKEAWTKLKENFASMEQNDEGFRNMENVIIMRFKRLPFGVNCSPFLLSMALVHGIQQSDAPKELVEAVEQMCYVDNFFITTDDINKLPEYYTSLKHYFNQMGMNMREFSVNSCDDFIRPEDKVKNTDNIKVLGYLYDSKNDTYEVRKPEISIRDENTPIRKMTKRKLVGEITTIFDPLQIFAPLYYDGKIILRDVSDHQIKWNDVVEKDLAIKTLNYKQKIATSTLKFRRNTESNGNIPIQIAIFTDAAEAIYGTCLYLKIPIQERPGQFEIHLLIAKQRIAPKIKTLTIPRLELMGILIGVRLLKYTLSEMNLNPSKIEIFSDSTIALAQIKNQSTIKSEKQPVWVERRCNEIWMTLQNIKEGNPRVEISLSHVPTDQNPADHITRGSESEEELKKTNYFYGPEWLSDNDHPDHPLKKDNNNKIEVPIPEDNIVITPNVLVTKTKKLEENTTIPLEKINNFDKAVRATAYALRFLKHRFYDKVSDDTKEKAKLNLPELAKIKKKISGQLELEELQQAEKLLIRNNQISFEIRENPKENQFLSKEDPSDHIVYQYNRIPNCDKKPIIKTNSELARQIIQKIHKEHLHAGPAATLGFVLDKYAGKKWKAAVKRELKRCSVCRKANNHSFRDAPPGDLPIRRTTPCRPFQHIGVDFLGPIKTQVRNSSEILKSHILLITCATTRLIHLELVRDLSTDEFLMALSRFMNRRGCPETITSDNASTFTLASEILDRYAHEEDEFFANLDFEQIDNFREKDAKSKTNILEKEMSKKRIKWYFNTALAPWQGGFYERLVGIVKKALKHALGDSLYKTTNLETLITECESMINRRPITYIDEDSEDCKVLRPIDFYCAGLLFPQINDKGLDDDYVAYTSQYREIREQAKRFWHIFYRDYLQQNKNFRSIAQHNRAFSNLVKPVLGEVVLLKDEKTDRKNWKLGIITELITGRDGEIRSVRVRTTQKKKHLNGTRQYQRVKNIEITRPLKLVIPLEIRPQTSEKSKPEEIEDKSNQEEIEEENGKNVNAVSTQQIQNKKIKKTPSRPAIRRAPTYIWKYYSMYMMIFMCLLALMSGTSAKPDSLGSFNFPNRTIPDTEVYTSSIPSIPQTFATTTTVSPTTTKRKPKVTTTPITTTEIPTTTTQTTTRKRTPSPTTTTEVSKTTTTEAPTTTVRTSTQRSTPLPTTTRSTTVPTTTTEVQTQAPTTKTTTTRSPNRLENARFETRSSQAEAQQLPSPIVLPPADTAENDLLNDLNPTLQKEVEGNFPKEEGVKRAATMAREIETTTIITEETTTTTTSSEATTTPNENFHLPHDIPTTDEKFQIYTCESWSNAVSFQTTLTLDNKETDNVFVLSEGDDYQIKFVYGDTHEIINIKIRLLEVTGETGLSILGKTFIQNKEKVAIAANFNDNFPLECTEDGACNYRETCRCTTTEEEAQCICDAPDLYKMIDDHVYNLPVITERYHLGTNLDNVPTLRMKHNKLHVQIVMKQNYNTSVIESKIDCSVTKTTPYSGCYNCIKGANQNVTCQSKEPTHAKLSCDNGDFVDILTCDKKGIVNEIHRKFNVSSPKGVCTVVCGNKNNSYKIEGTLTYVSKTSLFEYLNQVFHSEKKVISTINHQFNIMSKRPHMSIAEKVNERAEEMAVTWQLRAITERAAREMRRPQRPPPRCRFCAAAHQTAECTAIPQGEKMDQAARKRICLICLTHAGHHPANCRGLRTPINLCSRRCCGNNYIIHHKTICESASPAASPQQSPRNDDDNQNHQK</sequence>
<dbReference type="SUPFAM" id="SSF53098">
    <property type="entry name" value="Ribonuclease H-like"/>
    <property type="match status" value="1"/>
</dbReference>
<feature type="region of interest" description="Disordered" evidence="2">
    <location>
        <begin position="2458"/>
        <end position="2478"/>
    </location>
</feature>
<dbReference type="InterPro" id="IPR005312">
    <property type="entry name" value="DUF1759"/>
</dbReference>
<dbReference type="InterPro" id="IPR040676">
    <property type="entry name" value="DUF5641"/>
</dbReference>
<accession>G0P1M1</accession>
<feature type="region of interest" description="Disordered" evidence="2">
    <location>
        <begin position="1715"/>
        <end position="1741"/>
    </location>
</feature>
<feature type="compositionally biased region" description="Basic and acidic residues" evidence="2">
    <location>
        <begin position="451"/>
        <end position="463"/>
    </location>
</feature>
<dbReference type="OMA" id="ITECESM"/>
<dbReference type="InParanoid" id="G0P1M1"/>
<dbReference type="InterPro" id="IPR036397">
    <property type="entry name" value="RNaseH_sf"/>
</dbReference>
<dbReference type="SUPFAM" id="SSF56672">
    <property type="entry name" value="DNA/RNA polymerases"/>
    <property type="match status" value="1"/>
</dbReference>
<dbReference type="InterPro" id="IPR001878">
    <property type="entry name" value="Znf_CCHC"/>
</dbReference>
<dbReference type="HOGENOM" id="CLU_000526_3_1_1"/>
<dbReference type="Pfam" id="PF05380">
    <property type="entry name" value="Peptidase_A17"/>
    <property type="match status" value="1"/>
</dbReference>
<dbReference type="Gene3D" id="2.60.40.3770">
    <property type="match status" value="1"/>
</dbReference>
<protein>
    <submittedName>
        <fullName evidence="5">Uncharacterized protein</fullName>
    </submittedName>
</protein>
<dbReference type="GO" id="GO:0042575">
    <property type="term" value="C:DNA polymerase complex"/>
    <property type="evidence" value="ECO:0007669"/>
    <property type="project" value="UniProtKB-ARBA"/>
</dbReference>
<dbReference type="GO" id="GO:0003676">
    <property type="term" value="F:nucleic acid binding"/>
    <property type="evidence" value="ECO:0007669"/>
    <property type="project" value="InterPro"/>
</dbReference>
<organism evidence="6">
    <name type="scientific">Caenorhabditis brenneri</name>
    <name type="common">Nematode worm</name>
    <dbReference type="NCBI Taxonomy" id="135651"/>
    <lineage>
        <taxon>Eukaryota</taxon>
        <taxon>Metazoa</taxon>
        <taxon>Ecdysozoa</taxon>
        <taxon>Nematoda</taxon>
        <taxon>Chromadorea</taxon>
        <taxon>Rhabditida</taxon>
        <taxon>Rhabditina</taxon>
        <taxon>Rhabditomorpha</taxon>
        <taxon>Rhabditoidea</taxon>
        <taxon>Rhabditidae</taxon>
        <taxon>Peloderinae</taxon>
        <taxon>Caenorhabditis</taxon>
    </lineage>
</organism>
<feature type="domain" description="Integrase catalytic" evidence="4">
    <location>
        <begin position="1366"/>
        <end position="1576"/>
    </location>
</feature>
<dbReference type="InterPro" id="IPR001584">
    <property type="entry name" value="Integrase_cat-core"/>
</dbReference>
<name>G0P1M1_CAEBE</name>
<proteinExistence type="predicted"/>
<keyword evidence="6" id="KW-1185">Reference proteome</keyword>
<feature type="region of interest" description="Disordered" evidence="2">
    <location>
        <begin position="1855"/>
        <end position="1928"/>
    </location>
</feature>
<feature type="domain" description="CCHC-type" evidence="3">
    <location>
        <begin position="416"/>
        <end position="431"/>
    </location>
</feature>
<dbReference type="InterPro" id="IPR012337">
    <property type="entry name" value="RNaseH-like_sf"/>
</dbReference>